<sequence>MLLKLLSSNKKTMLLGVLLSALAGCATPPDRRDDWFSQDKFLHFAVASGISAAATKYQVDNDADDSLARQRAVLFTMTLGTGKELYDQEVRGRFFSWRDMTWNFAGALFGSYLMTF</sequence>
<feature type="chain" id="PRO_5017691823" description="Lipoprotein" evidence="1">
    <location>
        <begin position="27"/>
        <end position="116"/>
    </location>
</feature>
<keyword evidence="3" id="KW-1185">Reference proteome</keyword>
<reference evidence="3" key="1">
    <citation type="submission" date="2017-05" db="EMBL/GenBank/DDBJ databases">
        <authorList>
            <person name="Sharma S."/>
            <person name="Sidhu C."/>
            <person name="Pinnaka A.K."/>
        </authorList>
    </citation>
    <scope>NUCLEOTIDE SEQUENCE [LARGE SCALE GENOMIC DNA]</scope>
    <source>
        <strain evidence="3">AK93</strain>
    </source>
</reference>
<name>A0A3E0X137_9GAMM</name>
<gene>
    <name evidence="2" type="ORF">CAL65_03580</name>
</gene>
<feature type="signal peptide" evidence="1">
    <location>
        <begin position="1"/>
        <end position="26"/>
    </location>
</feature>
<accession>A0A3E0X137</accession>
<proteinExistence type="predicted"/>
<protein>
    <recommendedName>
        <fullName evidence="4">Lipoprotein</fullName>
    </recommendedName>
</protein>
<evidence type="ECO:0000313" key="3">
    <source>
        <dbReference type="Proteomes" id="UP000256763"/>
    </source>
</evidence>
<evidence type="ECO:0008006" key="4">
    <source>
        <dbReference type="Google" id="ProtNLM"/>
    </source>
</evidence>
<dbReference type="EMBL" id="NFZW01000002">
    <property type="protein sequence ID" value="RFA38988.1"/>
    <property type="molecule type" value="Genomic_DNA"/>
</dbReference>
<dbReference type="Proteomes" id="UP000256763">
    <property type="component" value="Unassembled WGS sequence"/>
</dbReference>
<dbReference type="PROSITE" id="PS51257">
    <property type="entry name" value="PROKAR_LIPOPROTEIN"/>
    <property type="match status" value="1"/>
</dbReference>
<comment type="caution">
    <text evidence="2">The sequence shown here is derived from an EMBL/GenBank/DDBJ whole genome shotgun (WGS) entry which is preliminary data.</text>
</comment>
<dbReference type="AlphaFoldDB" id="A0A3E0X137"/>
<organism evidence="2 3">
    <name type="scientific">Alkalilimnicola ehrlichii</name>
    <dbReference type="NCBI Taxonomy" id="351052"/>
    <lineage>
        <taxon>Bacteria</taxon>
        <taxon>Pseudomonadati</taxon>
        <taxon>Pseudomonadota</taxon>
        <taxon>Gammaproteobacteria</taxon>
        <taxon>Chromatiales</taxon>
        <taxon>Ectothiorhodospiraceae</taxon>
        <taxon>Alkalilimnicola</taxon>
    </lineage>
</organism>
<keyword evidence="1" id="KW-0732">Signal</keyword>
<evidence type="ECO:0000256" key="1">
    <source>
        <dbReference type="SAM" id="SignalP"/>
    </source>
</evidence>
<dbReference type="RefSeq" id="WP_116347455.1">
    <property type="nucleotide sequence ID" value="NZ_NFZW01000002.1"/>
</dbReference>
<evidence type="ECO:0000313" key="2">
    <source>
        <dbReference type="EMBL" id="RFA38988.1"/>
    </source>
</evidence>